<protein>
    <submittedName>
        <fullName evidence="3">RsbT co-antagonist protein RsbR</fullName>
    </submittedName>
</protein>
<dbReference type="AlphaFoldDB" id="A0A1I2EVA7"/>
<dbReference type="PANTHER" id="PTHR33745">
    <property type="entry name" value="RSBT ANTAGONIST PROTEIN RSBS-RELATED"/>
    <property type="match status" value="1"/>
</dbReference>
<accession>A0A1I2EVA7</accession>
<evidence type="ECO:0000313" key="4">
    <source>
        <dbReference type="Proteomes" id="UP000199516"/>
    </source>
</evidence>
<proteinExistence type="predicted"/>
<organism evidence="3 4">
    <name type="scientific">Alteribacillus iranensis</name>
    <dbReference type="NCBI Taxonomy" id="930128"/>
    <lineage>
        <taxon>Bacteria</taxon>
        <taxon>Bacillati</taxon>
        <taxon>Bacillota</taxon>
        <taxon>Bacilli</taxon>
        <taxon>Bacillales</taxon>
        <taxon>Bacillaceae</taxon>
        <taxon>Alteribacillus</taxon>
    </lineage>
</organism>
<dbReference type="STRING" id="930128.SAMN05192532_10737"/>
<dbReference type="Gene3D" id="3.30.750.24">
    <property type="entry name" value="STAS domain"/>
    <property type="match status" value="1"/>
</dbReference>
<reference evidence="3 4" key="1">
    <citation type="submission" date="2016-10" db="EMBL/GenBank/DDBJ databases">
        <authorList>
            <person name="de Groot N.N."/>
        </authorList>
    </citation>
    <scope>NUCLEOTIDE SEQUENCE [LARGE SCALE GENOMIC DNA]</scope>
    <source>
        <strain evidence="3 4">DSM 23995</strain>
    </source>
</reference>
<dbReference type="Proteomes" id="UP000199516">
    <property type="component" value="Unassembled WGS sequence"/>
</dbReference>
<evidence type="ECO:0000313" key="3">
    <source>
        <dbReference type="EMBL" id="SFE97022.1"/>
    </source>
</evidence>
<dbReference type="InterPro" id="IPR002645">
    <property type="entry name" value="STAS_dom"/>
</dbReference>
<name>A0A1I2EVA7_9BACI</name>
<dbReference type="EMBL" id="FONT01000007">
    <property type="protein sequence ID" value="SFE97022.1"/>
    <property type="molecule type" value="Genomic_DNA"/>
</dbReference>
<evidence type="ECO:0000259" key="2">
    <source>
        <dbReference type="PROSITE" id="PS50801"/>
    </source>
</evidence>
<dbReference type="Pfam" id="PF01740">
    <property type="entry name" value="STAS"/>
    <property type="match status" value="1"/>
</dbReference>
<dbReference type="PROSITE" id="PS50801">
    <property type="entry name" value="STAS"/>
    <property type="match status" value="1"/>
</dbReference>
<dbReference type="RefSeq" id="WP_091663197.1">
    <property type="nucleotide sequence ID" value="NZ_FONT01000007.1"/>
</dbReference>
<feature type="domain" description="STAS" evidence="2">
    <location>
        <begin position="161"/>
        <end position="272"/>
    </location>
</feature>
<evidence type="ECO:0000256" key="1">
    <source>
        <dbReference type="ARBA" id="ARBA00022553"/>
    </source>
</evidence>
<dbReference type="SUPFAM" id="SSF52091">
    <property type="entry name" value="SpoIIaa-like"/>
    <property type="match status" value="1"/>
</dbReference>
<dbReference type="InterPro" id="IPR051932">
    <property type="entry name" value="Bact_StressResp_Reg"/>
</dbReference>
<keyword evidence="4" id="KW-1185">Reference proteome</keyword>
<gene>
    <name evidence="3" type="ORF">SAMN05192532_10737</name>
</gene>
<keyword evidence="1" id="KW-0597">Phosphoprotein</keyword>
<dbReference type="InterPro" id="IPR036513">
    <property type="entry name" value="STAS_dom_sf"/>
</dbReference>
<dbReference type="CDD" id="cd07041">
    <property type="entry name" value="STAS_RsbR_RsbS_like"/>
    <property type="match status" value="1"/>
</dbReference>
<dbReference type="OrthoDB" id="2677458at2"/>
<dbReference type="PANTHER" id="PTHR33745:SF3">
    <property type="entry name" value="RSBT CO-ANTAGONIST PROTEIN RSBRC"/>
    <property type="match status" value="1"/>
</dbReference>
<sequence length="273" mass="31326">MASLLRFSNYIIEHANSHAEKVVDTVLSQMNITIPNWEREQAITMYDELFQFFGASLINKEERDKVPEALIEWSKKNSKMQLDSGKEIYEIVVRYPPTRDILHDMLTTISQELNLNIEEHSYLIKRINQLLDISLNETFFTFQRLSEEYKKETQQELLELSAPIVPVTNDIIILPLIGYIDQMKSEYIMNHVVPRIADLKVKYVIADYSGAATIQTENALFLNNIGKMLRLMGIHVIITGLRTESVQTIVNSGMDLAAVDSYATVKQALDLIK</sequence>